<dbReference type="InterPro" id="IPR027417">
    <property type="entry name" value="P-loop_NTPase"/>
</dbReference>
<organism evidence="2 3">
    <name type="scientific">Chryseobacterium aquaticum</name>
    <dbReference type="NCBI Taxonomy" id="452084"/>
    <lineage>
        <taxon>Bacteria</taxon>
        <taxon>Pseudomonadati</taxon>
        <taxon>Bacteroidota</taxon>
        <taxon>Flavobacteriia</taxon>
        <taxon>Flavobacteriales</taxon>
        <taxon>Weeksellaceae</taxon>
        <taxon>Chryseobacterium group</taxon>
        <taxon>Chryseobacterium</taxon>
    </lineage>
</organism>
<gene>
    <name evidence="2" type="ORF">HIO71_12295</name>
</gene>
<dbReference type="SUPFAM" id="SSF52540">
    <property type="entry name" value="P-loop containing nucleoside triphosphate hydrolases"/>
    <property type="match status" value="1"/>
</dbReference>
<dbReference type="EMBL" id="JABCJF010000006">
    <property type="protein sequence ID" value="NMR34967.1"/>
    <property type="molecule type" value="Genomic_DNA"/>
</dbReference>
<dbReference type="Pfam" id="PF25199">
    <property type="entry name" value="nSTAND_NTPase5"/>
    <property type="match status" value="1"/>
</dbReference>
<name>A0A848N1K8_9FLAO</name>
<proteinExistence type="predicted"/>
<reference evidence="2 3" key="1">
    <citation type="submission" date="2020-04" db="EMBL/GenBank/DDBJ databases">
        <title>Genome analysis and antimicrobial resistance characteristics of Chryseobacterium aquaticum isolated from farmed salmonids.</title>
        <authorList>
            <person name="Saticioglu I.B."/>
            <person name="Duman M."/>
            <person name="Altun S."/>
        </authorList>
    </citation>
    <scope>NUCLEOTIDE SEQUENCE [LARGE SCALE GENOMIC DNA]</scope>
    <source>
        <strain evidence="2 3">C-174</strain>
    </source>
</reference>
<sequence>MELTSIREKVKAECERCFDTKSLDSINDSKLRKYVSDTVKKNIEDIYSKFNDTLKYKKGKEEIQDYINSVIEGFVSKKFKDLFENGIIGYDKQRDEIKNTSKIDQRTVRKFVNINSDIDANPKTLDFFSVFLKAYGWNKLKDSLKRQQKLDSTNSIIPIIDIPQSEPSSVKRLEIPGATLIDEEFIEGIKTQSFSMAEFYTAMYNDDCQWFGVMKGWDIERMIYPNLKKIVISDFNVKKTYKISAILYGNGGTGKTTILRKMAVELAKESFTTLWIDNSKIQVFLEHSVPLIENTPNENYLLIIEDWYKAFHLSDVKEESFLIKIESLPNVRLVLADRHIQGKAYNKYINNPEHRFLVGSNENKKIISKIIENVPKWKKSCKFLDKNENNYKSSLYLLLFVIARDFDWDLDLSEPETAFENIVKSDMEFIYKQAPGIAKALYYFANIYRRRTLHISYESFLKISDYYQKKEKISPYFFDWEITNNDVINKLKLYIHLYPSDNLLLFNHDILNKALANACLEDWEKYNETTNHKILSILMKNGDAKSVSSLASAVISDLKSKERRSHQNLTSKNIYISKCMDILTELISKKNIYFNYELRIYHLQLSEENYKFVMEKFWKHKFFPKSFWEFFLEYKRNLELKKDYIEKILNYKKTDIIHPSILKLCLQDDLRGENQNNFYVHLLSNSKWKCFDENLIYCAFKYCKEEVIKKEVVLEILKDPWDSTIKDGIALVALTYNKDSHLTKEYTSAFLSNLQWHTRHHDLIVKCIYLCSDQSIIDNLIKKIVNDCLWNTIHKDIIFQLLKTSNNPFFFRFLMIIWRNVNYEILAFILQYMLKEDSKEKFYRKILSKFDIEKHELNIQALKEIKDKSVRQTFISQFFTLDLWKGNQQKALDILQSVPDISPKLIKTMINEIKASEKEYNKELLIYLLNVSKDQMFALHLLKDWKKKPWMIVKSCLAIFSSVVPLPKVVNEVIEKYIPGFDLYTSYFFLFEEYFDIIRLNFTGNTTWENELNRIYTQYESIMNNNRNADMLFSRILHYHRISPKKIKPFCMYILNNWENREILHPLNPKIIDIKKWKLKDILIIALGHPDLKYEANITALKIKYSTSDKIYKYYQTIINDIIFNGIYPEWEI</sequence>
<dbReference type="InterPro" id="IPR057574">
    <property type="entry name" value="nSTAND_NTPase5_dom"/>
</dbReference>
<feature type="domain" description="Novel STAND NTPase 5" evidence="1">
    <location>
        <begin position="207"/>
        <end position="341"/>
    </location>
</feature>
<dbReference type="AlphaFoldDB" id="A0A848N1K8"/>
<comment type="caution">
    <text evidence="2">The sequence shown here is derived from an EMBL/GenBank/DDBJ whole genome shotgun (WGS) entry which is preliminary data.</text>
</comment>
<dbReference type="RefSeq" id="WP_169321699.1">
    <property type="nucleotide sequence ID" value="NZ_JABCJF010000006.1"/>
</dbReference>
<evidence type="ECO:0000313" key="2">
    <source>
        <dbReference type="EMBL" id="NMR34967.1"/>
    </source>
</evidence>
<accession>A0A848N1K8</accession>
<evidence type="ECO:0000259" key="1">
    <source>
        <dbReference type="Pfam" id="PF25199"/>
    </source>
</evidence>
<protein>
    <recommendedName>
        <fullName evidence="1">Novel STAND NTPase 5 domain-containing protein</fullName>
    </recommendedName>
</protein>
<evidence type="ECO:0000313" key="3">
    <source>
        <dbReference type="Proteomes" id="UP000548067"/>
    </source>
</evidence>
<dbReference type="Proteomes" id="UP000548067">
    <property type="component" value="Unassembled WGS sequence"/>
</dbReference>